<name>X1K7N6_9ZZZZ</name>
<comment type="caution">
    <text evidence="3">The sequence shown here is derived from an EMBL/GenBank/DDBJ whole genome shotgun (WGS) entry which is preliminary data.</text>
</comment>
<feature type="non-terminal residue" evidence="3">
    <location>
        <position position="126"/>
    </location>
</feature>
<feature type="region of interest" description="Disordered" evidence="2">
    <location>
        <begin position="99"/>
        <end position="126"/>
    </location>
</feature>
<evidence type="ECO:0000313" key="3">
    <source>
        <dbReference type="EMBL" id="GAH89640.1"/>
    </source>
</evidence>
<organism evidence="3">
    <name type="scientific">marine sediment metagenome</name>
    <dbReference type="NCBI Taxonomy" id="412755"/>
    <lineage>
        <taxon>unclassified sequences</taxon>
        <taxon>metagenomes</taxon>
        <taxon>ecological metagenomes</taxon>
    </lineage>
</organism>
<evidence type="ECO:0000256" key="2">
    <source>
        <dbReference type="SAM" id="MobiDB-lite"/>
    </source>
</evidence>
<protein>
    <submittedName>
        <fullName evidence="3">Uncharacterized protein</fullName>
    </submittedName>
</protein>
<sequence length="126" mass="14552">MDNPKAIKKIFRATVQMAKHFDLIGGKLIAGDSSKFRAQNSKKNNFNQKKIDRHIAYIENKIDDYNKQLSEADGDKKEQIRKEIDKQNQGKSKYNQLEKQLKESGEPQVSTSDPESRQMIVRNNIT</sequence>
<proteinExistence type="predicted"/>
<keyword evidence="1" id="KW-0175">Coiled coil</keyword>
<dbReference type="AlphaFoldDB" id="X1K7N6"/>
<dbReference type="PANTHER" id="PTHR33408">
    <property type="entry name" value="TRANSPOSASE"/>
    <property type="match status" value="1"/>
</dbReference>
<feature type="coiled-coil region" evidence="1">
    <location>
        <begin position="55"/>
        <end position="82"/>
    </location>
</feature>
<reference evidence="3" key="1">
    <citation type="journal article" date="2014" name="Front. Microbiol.">
        <title>High frequency of phylogenetically diverse reductive dehalogenase-homologous genes in deep subseafloor sedimentary metagenomes.</title>
        <authorList>
            <person name="Kawai M."/>
            <person name="Futagami T."/>
            <person name="Toyoda A."/>
            <person name="Takaki Y."/>
            <person name="Nishi S."/>
            <person name="Hori S."/>
            <person name="Arai W."/>
            <person name="Tsubouchi T."/>
            <person name="Morono Y."/>
            <person name="Uchiyama I."/>
            <person name="Ito T."/>
            <person name="Fujiyama A."/>
            <person name="Inagaki F."/>
            <person name="Takami H."/>
        </authorList>
    </citation>
    <scope>NUCLEOTIDE SEQUENCE</scope>
    <source>
        <strain evidence="3">Expedition CK06-06</strain>
    </source>
</reference>
<dbReference type="EMBL" id="BARU01037753">
    <property type="protein sequence ID" value="GAH89640.1"/>
    <property type="molecule type" value="Genomic_DNA"/>
</dbReference>
<accession>X1K7N6</accession>
<gene>
    <name evidence="3" type="ORF">S03H2_58767</name>
</gene>
<evidence type="ECO:0000256" key="1">
    <source>
        <dbReference type="SAM" id="Coils"/>
    </source>
</evidence>